<organism evidence="1 2">
    <name type="scientific">Glossina morsitans morsitans</name>
    <name type="common">Savannah tsetse fly</name>
    <dbReference type="NCBI Taxonomy" id="37546"/>
    <lineage>
        <taxon>Eukaryota</taxon>
        <taxon>Metazoa</taxon>
        <taxon>Ecdysozoa</taxon>
        <taxon>Arthropoda</taxon>
        <taxon>Hexapoda</taxon>
        <taxon>Insecta</taxon>
        <taxon>Pterygota</taxon>
        <taxon>Neoptera</taxon>
        <taxon>Endopterygota</taxon>
        <taxon>Diptera</taxon>
        <taxon>Brachycera</taxon>
        <taxon>Muscomorpha</taxon>
        <taxon>Hippoboscoidea</taxon>
        <taxon>Glossinidae</taxon>
        <taxon>Glossina</taxon>
    </lineage>
</organism>
<accession>A0A1B0G7A2</accession>
<proteinExistence type="predicted"/>
<reference evidence="1" key="1">
    <citation type="submission" date="2020-05" db="UniProtKB">
        <authorList>
            <consortium name="EnsemblMetazoa"/>
        </authorList>
    </citation>
    <scope>IDENTIFICATION</scope>
    <source>
        <strain evidence="1">Yale</strain>
    </source>
</reference>
<dbReference type="AlphaFoldDB" id="A0A1B0G7A2"/>
<name>A0A1B0G7A2_GLOMM</name>
<dbReference type="EnsemblMetazoa" id="GMOY009195-RA">
    <property type="protein sequence ID" value="GMOY009195-PA"/>
    <property type="gene ID" value="GMOY009195"/>
</dbReference>
<sequence>MVKLFVTIKITGDNDDHKMYTYSQGILRKRYDLRKMIHGQRKVVPLEISILFKISDEHCVQRRKYLLVGDAQDSP</sequence>
<keyword evidence="2" id="KW-1185">Reference proteome</keyword>
<dbReference type="VEuPathDB" id="VectorBase:GMOY009195"/>
<protein>
    <submittedName>
        <fullName evidence="1">Uncharacterized protein</fullName>
    </submittedName>
</protein>
<evidence type="ECO:0000313" key="2">
    <source>
        <dbReference type="Proteomes" id="UP000092444"/>
    </source>
</evidence>
<dbReference type="EMBL" id="CCAG010022298">
    <property type="status" value="NOT_ANNOTATED_CDS"/>
    <property type="molecule type" value="Genomic_DNA"/>
</dbReference>
<dbReference type="Proteomes" id="UP000092444">
    <property type="component" value="Unassembled WGS sequence"/>
</dbReference>
<evidence type="ECO:0000313" key="1">
    <source>
        <dbReference type="EnsemblMetazoa" id="GMOY009195-PA"/>
    </source>
</evidence>